<dbReference type="SMART" id="SM00066">
    <property type="entry name" value="GAL4"/>
    <property type="match status" value="1"/>
</dbReference>
<dbReference type="InterPro" id="IPR001138">
    <property type="entry name" value="Zn2Cys6_DnaBD"/>
</dbReference>
<dbReference type="PANTHER" id="PTHR47655">
    <property type="entry name" value="QUINIC ACID UTILIZATION ACTIVATOR"/>
    <property type="match status" value="1"/>
</dbReference>
<feature type="domain" description="Zn(2)-C6 fungal-type" evidence="2">
    <location>
        <begin position="12"/>
        <end position="41"/>
    </location>
</feature>
<evidence type="ECO:0000313" key="3">
    <source>
        <dbReference type="EMBL" id="ANZ74912.1"/>
    </source>
</evidence>
<dbReference type="SUPFAM" id="SSF57701">
    <property type="entry name" value="Zn2/Cys6 DNA-binding domain"/>
    <property type="match status" value="1"/>
</dbReference>
<accession>A0A1B2JAC7</accession>
<dbReference type="GO" id="GO:0008270">
    <property type="term" value="F:zinc ion binding"/>
    <property type="evidence" value="ECO:0007669"/>
    <property type="project" value="InterPro"/>
</dbReference>
<dbReference type="Pfam" id="PF00172">
    <property type="entry name" value="Zn_clus"/>
    <property type="match status" value="1"/>
</dbReference>
<dbReference type="GO" id="GO:0000981">
    <property type="term" value="F:DNA-binding transcription factor activity, RNA polymerase II-specific"/>
    <property type="evidence" value="ECO:0007669"/>
    <property type="project" value="InterPro"/>
</dbReference>
<feature type="compositionally biased region" description="Basic and acidic residues" evidence="1">
    <location>
        <begin position="149"/>
        <end position="160"/>
    </location>
</feature>
<organism evidence="3 4">
    <name type="scientific">Komagataella pastoris</name>
    <name type="common">Yeast</name>
    <name type="synonym">Pichia pastoris</name>
    <dbReference type="NCBI Taxonomy" id="4922"/>
    <lineage>
        <taxon>Eukaryota</taxon>
        <taxon>Fungi</taxon>
        <taxon>Dikarya</taxon>
        <taxon>Ascomycota</taxon>
        <taxon>Saccharomycotina</taxon>
        <taxon>Pichiomycetes</taxon>
        <taxon>Pichiales</taxon>
        <taxon>Pichiaceae</taxon>
        <taxon>Komagataella</taxon>
    </lineage>
</organism>
<dbReference type="CDD" id="cd00067">
    <property type="entry name" value="GAL4"/>
    <property type="match status" value="1"/>
</dbReference>
<dbReference type="OrthoDB" id="5600212at2759"/>
<dbReference type="InterPro" id="IPR052783">
    <property type="entry name" value="Metabolic/Drug-Res_Regulator"/>
</dbReference>
<dbReference type="EMBL" id="CP014585">
    <property type="protein sequence ID" value="ANZ74912.1"/>
    <property type="molecule type" value="Genomic_DNA"/>
</dbReference>
<sequence length="385" mass="42549">MAEDRKKRVGKACDSCRIKKTKCDGKNPCSRCISDNKVCIFSERKRFKDRNYPPGYVQLLETRLNLVLNGLEKIVNLVRKDADLSELKSDEFMLQPEEEKVNINRVLSWMITQQDLVTNSPIEWEFESDIAAKLTGDVSDVQASIHKALEQKKTQGRKESSSPLEKPNTHLSTVYNVDNSSVSSNEENAEINPQIEENPLPILDNEDATLNPNSNTFDFNNVNFELNLGGFQSGAALATAAMDGGLSMIDFENSPSMGGYSSSDQKSDLLDFHDESYIPPTTIQRKNYNSNSPLTSPPLNPQNMRRSSSFKNTRRNSNSHLGYISKPQPNTHIHTGLKNSPVAGIFLSSEADGSSGNNGTFSSIHSPAGDSFPASSPNSKTGEYE</sequence>
<feature type="compositionally biased region" description="Polar residues" evidence="1">
    <location>
        <begin position="302"/>
        <end position="320"/>
    </location>
</feature>
<name>A0A1B2JAC7_PICPA</name>
<keyword evidence="4" id="KW-1185">Reference proteome</keyword>
<dbReference type="PANTHER" id="PTHR47655:SF3">
    <property type="entry name" value="ZN(II)2CYS6 TRANSCRIPTION FACTOR (EUROFUNG)"/>
    <property type="match status" value="1"/>
</dbReference>
<dbReference type="Gene3D" id="4.10.240.10">
    <property type="entry name" value="Zn(2)-C6 fungal-type DNA-binding domain"/>
    <property type="match status" value="1"/>
</dbReference>
<dbReference type="InterPro" id="IPR036864">
    <property type="entry name" value="Zn2-C6_fun-type_DNA-bd_sf"/>
</dbReference>
<feature type="compositionally biased region" description="Polar residues" evidence="1">
    <location>
        <begin position="351"/>
        <end position="365"/>
    </location>
</feature>
<evidence type="ECO:0000313" key="4">
    <source>
        <dbReference type="Proteomes" id="UP000094565"/>
    </source>
</evidence>
<reference evidence="3 4" key="1">
    <citation type="submission" date="2016-02" db="EMBL/GenBank/DDBJ databases">
        <title>Comparative genomic and transcriptomic foundation for Pichia pastoris.</title>
        <authorList>
            <person name="Love K.R."/>
            <person name="Shah K.A."/>
            <person name="Whittaker C.A."/>
            <person name="Wu J."/>
            <person name="Bartlett M.C."/>
            <person name="Ma D."/>
            <person name="Leeson R.L."/>
            <person name="Priest M."/>
            <person name="Young S.K."/>
            <person name="Love J.C."/>
        </authorList>
    </citation>
    <scope>NUCLEOTIDE SEQUENCE [LARGE SCALE GENOMIC DNA]</scope>
    <source>
        <strain evidence="3 4">ATCC 28485</strain>
    </source>
</reference>
<dbReference type="PROSITE" id="PS50048">
    <property type="entry name" value="ZN2_CY6_FUNGAL_2"/>
    <property type="match status" value="1"/>
</dbReference>
<protein>
    <submittedName>
        <fullName evidence="3">BA75_02562T0</fullName>
    </submittedName>
</protein>
<proteinExistence type="predicted"/>
<evidence type="ECO:0000259" key="2">
    <source>
        <dbReference type="PROSITE" id="PS50048"/>
    </source>
</evidence>
<feature type="compositionally biased region" description="Polar residues" evidence="1">
    <location>
        <begin position="373"/>
        <end position="385"/>
    </location>
</feature>
<gene>
    <name evidence="3" type="ORF">ATY40_BA7502562</name>
</gene>
<feature type="region of interest" description="Disordered" evidence="1">
    <location>
        <begin position="149"/>
        <end position="173"/>
    </location>
</feature>
<evidence type="ECO:0000256" key="1">
    <source>
        <dbReference type="SAM" id="MobiDB-lite"/>
    </source>
</evidence>
<dbReference type="PROSITE" id="PS00463">
    <property type="entry name" value="ZN2_CY6_FUNGAL_1"/>
    <property type="match status" value="1"/>
</dbReference>
<feature type="region of interest" description="Disordered" evidence="1">
    <location>
        <begin position="281"/>
        <end position="385"/>
    </location>
</feature>
<dbReference type="Proteomes" id="UP000094565">
    <property type="component" value="Chromosome 2"/>
</dbReference>
<dbReference type="AlphaFoldDB" id="A0A1B2JAC7"/>